<protein>
    <submittedName>
        <fullName evidence="4">Aspartate aminotransferase family protein</fullName>
    </submittedName>
</protein>
<accession>A0A3D5QA45</accession>
<dbReference type="Proteomes" id="UP000262325">
    <property type="component" value="Unassembled WGS sequence"/>
</dbReference>
<dbReference type="InterPro" id="IPR015424">
    <property type="entry name" value="PyrdxlP-dep_Trfase"/>
</dbReference>
<keyword evidence="3 4" id="KW-0808">Transferase</keyword>
<sequence length="121" mass="13069">THATTFGGNYLACAAANKVLDIMTEEGFIEKVRQNGAYLQKELENLFGKKAEIRGEGLMVGASLKGMEAAEFIQAAADNKLLLVPAGDNTVRFYPPLNTAKDDLDYGLGLAEKTLKDLSED</sequence>
<dbReference type="AlphaFoldDB" id="A0A3D5QA45"/>
<feature type="non-terminal residue" evidence="4">
    <location>
        <position position="1"/>
    </location>
</feature>
<comment type="cofactor">
    <cofactor evidence="1">
        <name>pyridoxal 5'-phosphate</name>
        <dbReference type="ChEBI" id="CHEBI:597326"/>
    </cofactor>
</comment>
<proteinExistence type="predicted"/>
<keyword evidence="2 4" id="KW-0032">Aminotransferase</keyword>
<evidence type="ECO:0000256" key="2">
    <source>
        <dbReference type="ARBA" id="ARBA00022576"/>
    </source>
</evidence>
<dbReference type="SUPFAM" id="SSF53383">
    <property type="entry name" value="PLP-dependent transferases"/>
    <property type="match status" value="1"/>
</dbReference>
<gene>
    <name evidence="4" type="ORF">DHM44_02870</name>
</gene>
<organism evidence="4 5">
    <name type="scientific">Flexistipes sinusarabici</name>
    <dbReference type="NCBI Taxonomy" id="2352"/>
    <lineage>
        <taxon>Bacteria</taxon>
        <taxon>Pseudomonadati</taxon>
        <taxon>Deferribacterota</taxon>
        <taxon>Deferribacteres</taxon>
        <taxon>Deferribacterales</taxon>
        <taxon>Flexistipitaceae</taxon>
        <taxon>Flexistipes</taxon>
    </lineage>
</organism>
<comment type="caution">
    <text evidence="4">The sequence shown here is derived from an EMBL/GenBank/DDBJ whole genome shotgun (WGS) entry which is preliminary data.</text>
</comment>
<evidence type="ECO:0000313" key="5">
    <source>
        <dbReference type="Proteomes" id="UP000262325"/>
    </source>
</evidence>
<dbReference type="InterPro" id="IPR050103">
    <property type="entry name" value="Class-III_PLP-dep_AT"/>
</dbReference>
<dbReference type="PANTHER" id="PTHR11986:SF79">
    <property type="entry name" value="ACETYLORNITHINE AMINOTRANSFERASE, MITOCHONDRIAL"/>
    <property type="match status" value="1"/>
</dbReference>
<evidence type="ECO:0000256" key="1">
    <source>
        <dbReference type="ARBA" id="ARBA00001933"/>
    </source>
</evidence>
<dbReference type="InterPro" id="IPR005814">
    <property type="entry name" value="Aminotrans_3"/>
</dbReference>
<evidence type="ECO:0000313" key="4">
    <source>
        <dbReference type="EMBL" id="HCW92603.1"/>
    </source>
</evidence>
<name>A0A3D5QA45_FLESI</name>
<dbReference type="GO" id="GO:0030170">
    <property type="term" value="F:pyridoxal phosphate binding"/>
    <property type="evidence" value="ECO:0007669"/>
    <property type="project" value="InterPro"/>
</dbReference>
<dbReference type="GO" id="GO:0008483">
    <property type="term" value="F:transaminase activity"/>
    <property type="evidence" value="ECO:0007669"/>
    <property type="project" value="UniProtKB-KW"/>
</dbReference>
<dbReference type="EMBL" id="DPPF01000062">
    <property type="protein sequence ID" value="HCW92603.1"/>
    <property type="molecule type" value="Genomic_DNA"/>
</dbReference>
<dbReference type="Pfam" id="PF00202">
    <property type="entry name" value="Aminotran_3"/>
    <property type="match status" value="1"/>
</dbReference>
<dbReference type="Gene3D" id="3.90.1150.10">
    <property type="entry name" value="Aspartate Aminotransferase, domain 1"/>
    <property type="match status" value="1"/>
</dbReference>
<reference evidence="4 5" key="1">
    <citation type="journal article" date="2018" name="Nat. Biotechnol.">
        <title>A standardized bacterial taxonomy based on genome phylogeny substantially revises the tree of life.</title>
        <authorList>
            <person name="Parks D.H."/>
            <person name="Chuvochina M."/>
            <person name="Waite D.W."/>
            <person name="Rinke C."/>
            <person name="Skarshewski A."/>
            <person name="Chaumeil P.A."/>
            <person name="Hugenholtz P."/>
        </authorList>
    </citation>
    <scope>NUCLEOTIDE SEQUENCE [LARGE SCALE GENOMIC DNA]</scope>
    <source>
        <strain evidence="4">UBA8672</strain>
    </source>
</reference>
<evidence type="ECO:0000256" key="3">
    <source>
        <dbReference type="ARBA" id="ARBA00022679"/>
    </source>
</evidence>
<dbReference type="GO" id="GO:0042802">
    <property type="term" value="F:identical protein binding"/>
    <property type="evidence" value="ECO:0007669"/>
    <property type="project" value="TreeGrafter"/>
</dbReference>
<dbReference type="PANTHER" id="PTHR11986">
    <property type="entry name" value="AMINOTRANSFERASE CLASS III"/>
    <property type="match status" value="1"/>
</dbReference>
<dbReference type="InterPro" id="IPR015422">
    <property type="entry name" value="PyrdxlP-dep_Trfase_small"/>
</dbReference>